<evidence type="ECO:0000313" key="2">
    <source>
        <dbReference type="Proteomes" id="UP000011761"/>
    </source>
</evidence>
<accession>M2NNZ7</accession>
<dbReference type="HOGENOM" id="CLU_2333316_0_0_1"/>
<dbReference type="AlphaFoldDB" id="M2NNZ7"/>
<dbReference type="RefSeq" id="XP_007672454.1">
    <property type="nucleotide sequence ID" value="XM_007674264.1"/>
</dbReference>
<evidence type="ECO:0000313" key="1">
    <source>
        <dbReference type="EMBL" id="EMD01270.1"/>
    </source>
</evidence>
<protein>
    <submittedName>
        <fullName evidence="1">Uncharacterized protein</fullName>
    </submittedName>
</protein>
<proteinExistence type="predicted"/>
<keyword evidence="2" id="KW-1185">Reference proteome</keyword>
<dbReference type="GeneID" id="19110996"/>
<reference evidence="1 2" key="1">
    <citation type="journal article" date="2012" name="PLoS Pathog.">
        <title>Diverse lifestyles and strategies of plant pathogenesis encoded in the genomes of eighteen Dothideomycetes fungi.</title>
        <authorList>
            <person name="Ohm R.A."/>
            <person name="Feau N."/>
            <person name="Henrissat B."/>
            <person name="Schoch C.L."/>
            <person name="Horwitz B.A."/>
            <person name="Barry K.W."/>
            <person name="Condon B.J."/>
            <person name="Copeland A.C."/>
            <person name="Dhillon B."/>
            <person name="Glaser F."/>
            <person name="Hesse C.N."/>
            <person name="Kosti I."/>
            <person name="LaButti K."/>
            <person name="Lindquist E.A."/>
            <person name="Lucas S."/>
            <person name="Salamov A.A."/>
            <person name="Bradshaw R.E."/>
            <person name="Ciuffetti L."/>
            <person name="Hamelin R.C."/>
            <person name="Kema G.H.J."/>
            <person name="Lawrence C."/>
            <person name="Scott J.A."/>
            <person name="Spatafora J.W."/>
            <person name="Turgeon B.G."/>
            <person name="de Wit P.J.G.M."/>
            <person name="Zhong S."/>
            <person name="Goodwin S.B."/>
            <person name="Grigoriev I.V."/>
        </authorList>
    </citation>
    <scope>NUCLEOTIDE SEQUENCE [LARGE SCALE GENOMIC DNA]</scope>
    <source>
        <strain evidence="1 2">UAMH 10762</strain>
    </source>
</reference>
<dbReference type="KEGG" id="bcom:BAUCODRAFT_29716"/>
<organism evidence="1 2">
    <name type="scientific">Baudoinia panamericana (strain UAMH 10762)</name>
    <name type="common">Angels' share fungus</name>
    <name type="synonym">Baudoinia compniacensis (strain UAMH 10762)</name>
    <dbReference type="NCBI Taxonomy" id="717646"/>
    <lineage>
        <taxon>Eukaryota</taxon>
        <taxon>Fungi</taxon>
        <taxon>Dikarya</taxon>
        <taxon>Ascomycota</taxon>
        <taxon>Pezizomycotina</taxon>
        <taxon>Dothideomycetes</taxon>
        <taxon>Dothideomycetidae</taxon>
        <taxon>Mycosphaerellales</taxon>
        <taxon>Teratosphaeriaceae</taxon>
        <taxon>Baudoinia</taxon>
    </lineage>
</organism>
<sequence>MGFPANFSHLSLRKLPKTRAVYKDVTEPSRYTIVPAMPSPYRRLDKEPYLPHRTTASPLASLVRQLKESATSRSSPTLSYAPLPFRTRTLARGPLPSL</sequence>
<gene>
    <name evidence="1" type="ORF">BAUCODRAFT_29716</name>
</gene>
<dbReference type="Proteomes" id="UP000011761">
    <property type="component" value="Unassembled WGS sequence"/>
</dbReference>
<name>M2NNZ7_BAUPA</name>
<dbReference type="EMBL" id="KB445550">
    <property type="protein sequence ID" value="EMD01270.1"/>
    <property type="molecule type" value="Genomic_DNA"/>
</dbReference>